<dbReference type="InterPro" id="IPR028938">
    <property type="entry name" value="Rsf1-like"/>
</dbReference>
<evidence type="ECO:0000313" key="2">
    <source>
        <dbReference type="Proteomes" id="UP000887574"/>
    </source>
</evidence>
<sequence>MIGRKQSRPEMSLTTNHMKGILERSFLFCVYLMQHFANAQLENCLKDISCASYQNSINFVEVVAFLNKFQKYFSIPAISFADIEQALDYEQQNLSLPRSEWFVTATQLNDALLKLLKKYRSVEKLHPAETILKPLYETDTNLEVCSLSAEQKLSMLTVFIDALLDSEQAQALTQSFDANDLRITPIAVDSQMNKLWYFGDTYLFLEPADRSGPVATKKRRSNSKTVIEISQANARLFTADKLDIVCKTSGDWTRLLDAYKKEKDVCDSLSQHVDAITTLENKRLKQEMLNAAISRTSSRIQQKAEEKKREEELAK</sequence>
<feature type="region of interest" description="Disordered" evidence="1">
    <location>
        <begin position="295"/>
        <end position="315"/>
    </location>
</feature>
<dbReference type="Proteomes" id="UP000887574">
    <property type="component" value="Unplaced"/>
</dbReference>
<reference evidence="3" key="1">
    <citation type="submission" date="2022-11" db="UniProtKB">
        <authorList>
            <consortium name="WormBaseParasite"/>
        </authorList>
    </citation>
    <scope>IDENTIFICATION</scope>
</reference>
<dbReference type="AlphaFoldDB" id="A0A915D9J9"/>
<keyword evidence="2" id="KW-1185">Reference proteome</keyword>
<name>A0A915D9J9_9BILA</name>
<protein>
    <submittedName>
        <fullName evidence="3">Uncharacterized protein</fullName>
    </submittedName>
</protein>
<feature type="compositionally biased region" description="Basic and acidic residues" evidence="1">
    <location>
        <begin position="302"/>
        <end position="315"/>
    </location>
</feature>
<dbReference type="WBParaSite" id="jg16864">
    <property type="protein sequence ID" value="jg16864"/>
    <property type="gene ID" value="jg16864"/>
</dbReference>
<proteinExistence type="predicted"/>
<dbReference type="PANTHER" id="PTHR14296:SF3">
    <property type="entry name" value="DIKAR, ISOFORM F"/>
    <property type="match status" value="1"/>
</dbReference>
<organism evidence="2 3">
    <name type="scientific">Ditylenchus dipsaci</name>
    <dbReference type="NCBI Taxonomy" id="166011"/>
    <lineage>
        <taxon>Eukaryota</taxon>
        <taxon>Metazoa</taxon>
        <taxon>Ecdysozoa</taxon>
        <taxon>Nematoda</taxon>
        <taxon>Chromadorea</taxon>
        <taxon>Rhabditida</taxon>
        <taxon>Tylenchina</taxon>
        <taxon>Tylenchomorpha</taxon>
        <taxon>Sphaerularioidea</taxon>
        <taxon>Anguinidae</taxon>
        <taxon>Anguininae</taxon>
        <taxon>Ditylenchus</taxon>
    </lineage>
</organism>
<dbReference type="GO" id="GO:0031213">
    <property type="term" value="C:RSF complex"/>
    <property type="evidence" value="ECO:0007669"/>
    <property type="project" value="InterPro"/>
</dbReference>
<dbReference type="PANTHER" id="PTHR14296">
    <property type="entry name" value="REMODELING AND SPACING FACTOR 1"/>
    <property type="match status" value="1"/>
</dbReference>
<evidence type="ECO:0000256" key="1">
    <source>
        <dbReference type="SAM" id="MobiDB-lite"/>
    </source>
</evidence>
<dbReference type="GO" id="GO:0006355">
    <property type="term" value="P:regulation of DNA-templated transcription"/>
    <property type="evidence" value="ECO:0007669"/>
    <property type="project" value="InterPro"/>
</dbReference>
<evidence type="ECO:0000313" key="3">
    <source>
        <dbReference type="WBParaSite" id="jg16864"/>
    </source>
</evidence>
<accession>A0A915D9J9</accession>